<evidence type="ECO:0000313" key="3">
    <source>
        <dbReference type="Proteomes" id="UP000658225"/>
    </source>
</evidence>
<evidence type="ECO:0000313" key="2">
    <source>
        <dbReference type="EMBL" id="MBE1555283.1"/>
    </source>
</evidence>
<keyword evidence="3" id="KW-1185">Reference proteome</keyword>
<dbReference type="RefSeq" id="WP_192599020.1">
    <property type="nucleotide sequence ID" value="NZ_JADBEL010000012.1"/>
</dbReference>
<comment type="caution">
    <text evidence="2">The sequence shown here is derived from an EMBL/GenBank/DDBJ whole genome shotgun (WGS) entry which is preliminary data.</text>
</comment>
<sequence>MTIKDGKYPNKKDLEPKVVHPNGEVLPSRELPLADPSDSNSTDVFRKNAHDKTGEHKPSAYSENKKEASSSYNNPKPGERFPYGDQEQYNREFNHQAHNEWNEQKVKGNLKSKNA</sequence>
<feature type="region of interest" description="Disordered" evidence="1">
    <location>
        <begin position="1"/>
        <end position="115"/>
    </location>
</feature>
<evidence type="ECO:0000256" key="1">
    <source>
        <dbReference type="SAM" id="MobiDB-lite"/>
    </source>
</evidence>
<dbReference type="EMBL" id="JADBEL010000012">
    <property type="protein sequence ID" value="MBE1555283.1"/>
    <property type="molecule type" value="Genomic_DNA"/>
</dbReference>
<reference evidence="2" key="1">
    <citation type="submission" date="2020-10" db="EMBL/GenBank/DDBJ databases">
        <title>Genomic Encyclopedia of Type Strains, Phase IV (KMG-IV): sequencing the most valuable type-strain genomes for metagenomic binning, comparative biology and taxonomic classification.</title>
        <authorList>
            <person name="Goeker M."/>
        </authorList>
    </citation>
    <scope>NUCLEOTIDE SEQUENCE</scope>
    <source>
        <strain evidence="2">DSM 13886</strain>
    </source>
</reference>
<dbReference type="Proteomes" id="UP000658225">
    <property type="component" value="Unassembled WGS sequence"/>
</dbReference>
<organism evidence="2 3">
    <name type="scientific">Sporosarcina limicola</name>
    <dbReference type="NCBI Taxonomy" id="34101"/>
    <lineage>
        <taxon>Bacteria</taxon>
        <taxon>Bacillati</taxon>
        <taxon>Bacillota</taxon>
        <taxon>Bacilli</taxon>
        <taxon>Bacillales</taxon>
        <taxon>Caryophanaceae</taxon>
        <taxon>Sporosarcina</taxon>
    </lineage>
</organism>
<feature type="compositionally biased region" description="Basic and acidic residues" evidence="1">
    <location>
        <begin position="44"/>
        <end position="68"/>
    </location>
</feature>
<protein>
    <submittedName>
        <fullName evidence="2">Uncharacterized protein</fullName>
    </submittedName>
</protein>
<proteinExistence type="predicted"/>
<feature type="compositionally biased region" description="Basic and acidic residues" evidence="1">
    <location>
        <begin position="88"/>
        <end position="106"/>
    </location>
</feature>
<feature type="compositionally biased region" description="Basic and acidic residues" evidence="1">
    <location>
        <begin position="1"/>
        <end position="18"/>
    </location>
</feature>
<dbReference type="AlphaFoldDB" id="A0A927MJW7"/>
<name>A0A927MJW7_9BACL</name>
<gene>
    <name evidence="2" type="ORF">H4683_002388</name>
</gene>
<accession>A0A927MJW7</accession>